<keyword evidence="1" id="KW-1015">Disulfide bond</keyword>
<reference evidence="4 5" key="1">
    <citation type="journal article" date="2015" name="Genome Biol.">
        <title>Comparative genomics of Steinernema reveals deeply conserved gene regulatory networks.</title>
        <authorList>
            <person name="Dillman A.R."/>
            <person name="Macchietto M."/>
            <person name="Porter C.F."/>
            <person name="Rogers A."/>
            <person name="Williams B."/>
            <person name="Antoshechkin I."/>
            <person name="Lee M.M."/>
            <person name="Goodwin Z."/>
            <person name="Lu X."/>
            <person name="Lewis E.E."/>
            <person name="Goodrich-Blair H."/>
            <person name="Stock S.P."/>
            <person name="Adams B.J."/>
            <person name="Sternberg P.W."/>
            <person name="Mortazavi A."/>
        </authorList>
    </citation>
    <scope>NUCLEOTIDE SEQUENCE [LARGE SCALE GENOMIC DNA]</scope>
    <source>
        <strain evidence="4 5">ALL</strain>
    </source>
</reference>
<dbReference type="Proteomes" id="UP000298663">
    <property type="component" value="Unassembled WGS sequence"/>
</dbReference>
<dbReference type="Gene3D" id="1.10.10.1940">
    <property type="match status" value="2"/>
</dbReference>
<evidence type="ECO:0000259" key="3">
    <source>
        <dbReference type="PROSITE" id="PS51670"/>
    </source>
</evidence>
<feature type="domain" description="ShKT" evidence="3">
    <location>
        <begin position="173"/>
        <end position="207"/>
    </location>
</feature>
<feature type="disulfide bond" evidence="1">
    <location>
        <begin position="122"/>
        <end position="156"/>
    </location>
</feature>
<accession>A0A4V5ZZG3</accession>
<organism evidence="4 5">
    <name type="scientific">Steinernema carpocapsae</name>
    <name type="common">Entomopathogenic nematode</name>
    <dbReference type="NCBI Taxonomy" id="34508"/>
    <lineage>
        <taxon>Eukaryota</taxon>
        <taxon>Metazoa</taxon>
        <taxon>Ecdysozoa</taxon>
        <taxon>Nematoda</taxon>
        <taxon>Chromadorea</taxon>
        <taxon>Rhabditida</taxon>
        <taxon>Tylenchina</taxon>
        <taxon>Panagrolaimomorpha</taxon>
        <taxon>Strongyloidoidea</taxon>
        <taxon>Steinernematidae</taxon>
        <taxon>Steinernema</taxon>
    </lineage>
</organism>
<dbReference type="PANTHER" id="PTHR21724">
    <property type="entry name" value="SHKT DOMAIN-CONTAINING PROTEIN"/>
    <property type="match status" value="1"/>
</dbReference>
<comment type="caution">
    <text evidence="4">The sequence shown here is derived from an EMBL/GenBank/DDBJ whole genome shotgun (WGS) entry which is preliminary data.</text>
</comment>
<dbReference type="PROSITE" id="PS51670">
    <property type="entry name" value="SHKT"/>
    <property type="match status" value="4"/>
</dbReference>
<dbReference type="SMART" id="SM00254">
    <property type="entry name" value="ShKT"/>
    <property type="match status" value="4"/>
</dbReference>
<evidence type="ECO:0000313" key="4">
    <source>
        <dbReference type="EMBL" id="TKR66835.1"/>
    </source>
</evidence>
<keyword evidence="5" id="KW-1185">Reference proteome</keyword>
<feature type="compositionally biased region" description="Pro residues" evidence="2">
    <location>
        <begin position="33"/>
        <end position="49"/>
    </location>
</feature>
<evidence type="ECO:0000256" key="2">
    <source>
        <dbReference type="SAM" id="MobiDB-lite"/>
    </source>
</evidence>
<feature type="disulfide bond" evidence="1">
    <location>
        <begin position="173"/>
        <end position="207"/>
    </location>
</feature>
<reference evidence="4 5" key="2">
    <citation type="journal article" date="2019" name="G3 (Bethesda)">
        <title>Hybrid Assembly of the Genome of the Entomopathogenic Nematode Steinernema carpocapsae Identifies the X-Chromosome.</title>
        <authorList>
            <person name="Serra L."/>
            <person name="Macchietto M."/>
            <person name="Macias-Munoz A."/>
            <person name="McGill C.J."/>
            <person name="Rodriguez I.M."/>
            <person name="Rodriguez B."/>
            <person name="Murad R."/>
            <person name="Mortazavi A."/>
        </authorList>
    </citation>
    <scope>NUCLEOTIDE SEQUENCE [LARGE SCALE GENOMIC DNA]</scope>
    <source>
        <strain evidence="4 5">ALL</strain>
    </source>
</reference>
<feature type="disulfide bond" evidence="1">
    <location>
        <begin position="71"/>
        <end position="105"/>
    </location>
</feature>
<dbReference type="Gene3D" id="1.10.10.1870">
    <property type="entry name" value="ShTK domain-like"/>
    <property type="match status" value="1"/>
</dbReference>
<gene>
    <name evidence="4" type="ORF">L596_023070</name>
</gene>
<dbReference type="PANTHER" id="PTHR21724:SF109">
    <property type="entry name" value="SHKT DOMAIN-CONTAINING PROTEIN"/>
    <property type="match status" value="1"/>
</dbReference>
<sequence length="286" mass="30921">MDEEICFQPAPGDEGICCAVDPNPPVVTDAPTTPAPTTPAPTTPAPTTPAPTVAPTLPPVTLPPRPPQPICVDRDASCLKNVHLCNHPQWCTFLAQNCPRTCNRCPQQPPIRPPQPPQPRNCVDKAADCVPKAYLCTNQLYFDLMTQKCPRTCGRCPNNGGNGGGIGNGGQNCMDINNDCGPKAYMCNNERYFTFMTQQCPRTCGRCPRNGGNGVGIRNGARPFGNGNNGVGIGNGARPNNQQNVARNCVDTHKDCALFVRKGFCEKAFYTLEHRRQMCGFSCRLC</sequence>
<dbReference type="InterPro" id="IPR003582">
    <property type="entry name" value="ShKT_dom"/>
</dbReference>
<dbReference type="AlphaFoldDB" id="A0A4V5ZZG3"/>
<evidence type="ECO:0000313" key="5">
    <source>
        <dbReference type="Proteomes" id="UP000298663"/>
    </source>
</evidence>
<feature type="region of interest" description="Disordered" evidence="2">
    <location>
        <begin position="28"/>
        <end position="49"/>
    </location>
</feature>
<comment type="caution">
    <text evidence="1">Lacks conserved residue(s) required for the propagation of feature annotation.</text>
</comment>
<feature type="domain" description="ShKT" evidence="3">
    <location>
        <begin position="122"/>
        <end position="156"/>
    </location>
</feature>
<evidence type="ECO:0000256" key="1">
    <source>
        <dbReference type="PROSITE-ProRule" id="PRU01005"/>
    </source>
</evidence>
<name>A0A4V5ZZG3_STECR</name>
<feature type="domain" description="ShKT" evidence="3">
    <location>
        <begin position="249"/>
        <end position="286"/>
    </location>
</feature>
<proteinExistence type="predicted"/>
<protein>
    <recommendedName>
        <fullName evidence="3">ShKT domain-containing protein</fullName>
    </recommendedName>
</protein>
<feature type="domain" description="ShKT" evidence="3">
    <location>
        <begin position="71"/>
        <end position="105"/>
    </location>
</feature>
<dbReference type="Pfam" id="PF01549">
    <property type="entry name" value="ShK"/>
    <property type="match status" value="4"/>
</dbReference>
<dbReference type="OrthoDB" id="5855340at2759"/>
<dbReference type="EMBL" id="AZBU02000008">
    <property type="protein sequence ID" value="TKR66835.1"/>
    <property type="molecule type" value="Genomic_DNA"/>
</dbReference>